<gene>
    <name evidence="6" type="ORF">J2Z35_001856</name>
</gene>
<dbReference type="GO" id="GO:0004798">
    <property type="term" value="F:dTMP kinase activity"/>
    <property type="evidence" value="ECO:0007669"/>
    <property type="project" value="UniProtKB-EC"/>
</dbReference>
<reference evidence="6 7" key="1">
    <citation type="submission" date="2021-03" db="EMBL/GenBank/DDBJ databases">
        <title>Genomic Encyclopedia of Type Strains, Phase IV (KMG-IV): sequencing the most valuable type-strain genomes for metagenomic binning, comparative biology and taxonomic classification.</title>
        <authorList>
            <person name="Goeker M."/>
        </authorList>
    </citation>
    <scope>NUCLEOTIDE SEQUENCE [LARGE SCALE GENOMIC DNA]</scope>
    <source>
        <strain evidence="6 7">DSM 27512</strain>
    </source>
</reference>
<dbReference type="Gene3D" id="3.40.50.300">
    <property type="entry name" value="P-loop containing nucleotide triphosphate hydrolases"/>
    <property type="match status" value="1"/>
</dbReference>
<keyword evidence="4" id="KW-0067">ATP-binding</keyword>
<keyword evidence="6" id="KW-0418">Kinase</keyword>
<dbReference type="RefSeq" id="WP_209661114.1">
    <property type="nucleotide sequence ID" value="NZ_JAGGLI010000020.1"/>
</dbReference>
<comment type="caution">
    <text evidence="6">The sequence shown here is derived from an EMBL/GenBank/DDBJ whole genome shotgun (WGS) entry which is preliminary data.</text>
</comment>
<keyword evidence="3" id="KW-0547">Nucleotide-binding</keyword>
<proteinExistence type="inferred from homology"/>
<dbReference type="Proteomes" id="UP001314903">
    <property type="component" value="Unassembled WGS sequence"/>
</dbReference>
<evidence type="ECO:0000256" key="2">
    <source>
        <dbReference type="ARBA" id="ARBA00017144"/>
    </source>
</evidence>
<dbReference type="InterPro" id="IPR027417">
    <property type="entry name" value="P-loop_NTPase"/>
</dbReference>
<feature type="domain" description="Thymidylate kinase-like" evidence="5">
    <location>
        <begin position="11"/>
        <end position="190"/>
    </location>
</feature>
<keyword evidence="7" id="KW-1185">Reference proteome</keyword>
<evidence type="ECO:0000256" key="1">
    <source>
        <dbReference type="ARBA" id="ARBA00009776"/>
    </source>
</evidence>
<dbReference type="InterPro" id="IPR039430">
    <property type="entry name" value="Thymidylate_kin-like_dom"/>
</dbReference>
<accession>A0ABS4KJU3</accession>
<evidence type="ECO:0000256" key="3">
    <source>
        <dbReference type="ARBA" id="ARBA00022741"/>
    </source>
</evidence>
<comment type="similarity">
    <text evidence="1">Belongs to the thymidylate kinase family.</text>
</comment>
<protein>
    <recommendedName>
        <fullName evidence="2">Thymidylate kinase</fullName>
    </recommendedName>
</protein>
<dbReference type="Pfam" id="PF02223">
    <property type="entry name" value="Thymidylate_kin"/>
    <property type="match status" value="1"/>
</dbReference>
<evidence type="ECO:0000259" key="5">
    <source>
        <dbReference type="Pfam" id="PF02223"/>
    </source>
</evidence>
<dbReference type="PANTHER" id="PTHR10344:SF4">
    <property type="entry name" value="UMP-CMP KINASE 2, MITOCHONDRIAL"/>
    <property type="match status" value="1"/>
</dbReference>
<evidence type="ECO:0000256" key="4">
    <source>
        <dbReference type="ARBA" id="ARBA00022840"/>
    </source>
</evidence>
<dbReference type="SUPFAM" id="SSF52540">
    <property type="entry name" value="P-loop containing nucleoside triphosphate hydrolases"/>
    <property type="match status" value="1"/>
</dbReference>
<name>A0ABS4KJU3_9FIRM</name>
<organism evidence="6 7">
    <name type="scientific">Acetoanaerobium pronyense</name>
    <dbReference type="NCBI Taxonomy" id="1482736"/>
    <lineage>
        <taxon>Bacteria</taxon>
        <taxon>Bacillati</taxon>
        <taxon>Bacillota</taxon>
        <taxon>Clostridia</taxon>
        <taxon>Peptostreptococcales</taxon>
        <taxon>Filifactoraceae</taxon>
        <taxon>Acetoanaerobium</taxon>
    </lineage>
</organism>
<sequence length="236" mass="27464">MKGKLIIIESGSDGSGKATQSEYLYNRLIKDNTKVRKVEFPNYKSEASALVKMYLRGDFGKDPSDVSPYIASTFFTVDRYASYKKDWEEFYKDGGIIISDRYTTSNMVHQASKFSTKKEKDDFLDWLWDFEFNLYGLPVPDKVFFLDMPVEFTQKLTFNRKNKITGEKEKDIHESNRKYLETTYDNGVYIAKKYGWERVECIENDKVKTIREISDFIYDSAISLINDNGDGDKLGN</sequence>
<evidence type="ECO:0000313" key="6">
    <source>
        <dbReference type="EMBL" id="MBP2028057.1"/>
    </source>
</evidence>
<evidence type="ECO:0000313" key="7">
    <source>
        <dbReference type="Proteomes" id="UP001314903"/>
    </source>
</evidence>
<dbReference type="EMBL" id="JAGGLI010000020">
    <property type="protein sequence ID" value="MBP2028057.1"/>
    <property type="molecule type" value="Genomic_DNA"/>
</dbReference>
<keyword evidence="6" id="KW-0808">Transferase</keyword>
<dbReference type="PANTHER" id="PTHR10344">
    <property type="entry name" value="THYMIDYLATE KINASE"/>
    <property type="match status" value="1"/>
</dbReference>